<sequence length="224" mass="24521">PPQDDLSNHAARGSSRYGTSPADAHTVGLPSSRRIFSSKQFCFHPLIRLAHTFAFATSGRRFAVTGTNRDRRPPPLEPTTSFKSNELQPIFSTADHRLSARLLMVDTPIRLESNIGASSKIGAPSSDSAEFPPLCIQRPIDSTHPESTQPLDPVVLKTKTFVEALSSPPTNKNLQPKPTDLRKFFLADDPPQSLGAKENINGKPTLVFSEMETEELAAAFRFAL</sequence>
<dbReference type="AlphaFoldDB" id="A0AAE2CQF0"/>
<accession>A0AAE2CQF0</accession>
<evidence type="ECO:0000256" key="1">
    <source>
        <dbReference type="SAM" id="MobiDB-lite"/>
    </source>
</evidence>
<proteinExistence type="predicted"/>
<feature type="region of interest" description="Disordered" evidence="1">
    <location>
        <begin position="1"/>
        <end position="25"/>
    </location>
</feature>
<feature type="region of interest" description="Disordered" evidence="1">
    <location>
        <begin position="64"/>
        <end position="84"/>
    </location>
</feature>
<keyword evidence="3" id="KW-1185">Reference proteome</keyword>
<feature type="non-terminal residue" evidence="2">
    <location>
        <position position="224"/>
    </location>
</feature>
<evidence type="ECO:0000313" key="3">
    <source>
        <dbReference type="Proteomes" id="UP001293254"/>
    </source>
</evidence>
<organism evidence="2 3">
    <name type="scientific">Sesamum alatum</name>
    <dbReference type="NCBI Taxonomy" id="300844"/>
    <lineage>
        <taxon>Eukaryota</taxon>
        <taxon>Viridiplantae</taxon>
        <taxon>Streptophyta</taxon>
        <taxon>Embryophyta</taxon>
        <taxon>Tracheophyta</taxon>
        <taxon>Spermatophyta</taxon>
        <taxon>Magnoliopsida</taxon>
        <taxon>eudicotyledons</taxon>
        <taxon>Gunneridae</taxon>
        <taxon>Pentapetalae</taxon>
        <taxon>asterids</taxon>
        <taxon>lamiids</taxon>
        <taxon>Lamiales</taxon>
        <taxon>Pedaliaceae</taxon>
        <taxon>Sesamum</taxon>
    </lineage>
</organism>
<gene>
    <name evidence="2" type="ORF">Salat_1368900</name>
</gene>
<comment type="caution">
    <text evidence="2">The sequence shown here is derived from an EMBL/GenBank/DDBJ whole genome shotgun (WGS) entry which is preliminary data.</text>
</comment>
<name>A0AAE2CQF0_9LAMI</name>
<reference evidence="2" key="2">
    <citation type="journal article" date="2024" name="Plant">
        <title>Genomic evolution and insights into agronomic trait innovations of Sesamum species.</title>
        <authorList>
            <person name="Miao H."/>
            <person name="Wang L."/>
            <person name="Qu L."/>
            <person name="Liu H."/>
            <person name="Sun Y."/>
            <person name="Le M."/>
            <person name="Wang Q."/>
            <person name="Wei S."/>
            <person name="Zheng Y."/>
            <person name="Lin W."/>
            <person name="Duan Y."/>
            <person name="Cao H."/>
            <person name="Xiong S."/>
            <person name="Wang X."/>
            <person name="Wei L."/>
            <person name="Li C."/>
            <person name="Ma Q."/>
            <person name="Ju M."/>
            <person name="Zhao R."/>
            <person name="Li G."/>
            <person name="Mu C."/>
            <person name="Tian Q."/>
            <person name="Mei H."/>
            <person name="Zhang T."/>
            <person name="Gao T."/>
            <person name="Zhang H."/>
        </authorList>
    </citation>
    <scope>NUCLEOTIDE SEQUENCE</scope>
    <source>
        <strain evidence="2">3651</strain>
    </source>
</reference>
<dbReference type="Proteomes" id="UP001293254">
    <property type="component" value="Unassembled WGS sequence"/>
</dbReference>
<dbReference type="EMBL" id="JACGWO010000004">
    <property type="protein sequence ID" value="KAK4430682.1"/>
    <property type="molecule type" value="Genomic_DNA"/>
</dbReference>
<protein>
    <submittedName>
        <fullName evidence="2">Uncharacterized protein</fullName>
    </submittedName>
</protein>
<feature type="non-terminal residue" evidence="2">
    <location>
        <position position="1"/>
    </location>
</feature>
<evidence type="ECO:0000313" key="2">
    <source>
        <dbReference type="EMBL" id="KAK4430682.1"/>
    </source>
</evidence>
<reference evidence="2" key="1">
    <citation type="submission" date="2020-06" db="EMBL/GenBank/DDBJ databases">
        <authorList>
            <person name="Li T."/>
            <person name="Hu X."/>
            <person name="Zhang T."/>
            <person name="Song X."/>
            <person name="Zhang H."/>
            <person name="Dai N."/>
            <person name="Sheng W."/>
            <person name="Hou X."/>
            <person name="Wei L."/>
        </authorList>
    </citation>
    <scope>NUCLEOTIDE SEQUENCE</scope>
    <source>
        <strain evidence="2">3651</strain>
        <tissue evidence="2">Leaf</tissue>
    </source>
</reference>